<feature type="domain" description="ABC3 transporter permease C-terminal" evidence="8">
    <location>
        <begin position="723"/>
        <end position="838"/>
    </location>
</feature>
<dbReference type="PANTHER" id="PTHR30572:SF4">
    <property type="entry name" value="ABC TRANSPORTER PERMEASE YTRF"/>
    <property type="match status" value="1"/>
</dbReference>
<dbReference type="EMBL" id="BAABJQ010000001">
    <property type="protein sequence ID" value="GAA5177676.1"/>
    <property type="molecule type" value="Genomic_DNA"/>
</dbReference>
<dbReference type="Proteomes" id="UP001501570">
    <property type="component" value="Unassembled WGS sequence"/>
</dbReference>
<proteinExistence type="inferred from homology"/>
<keyword evidence="2" id="KW-1003">Cell membrane</keyword>
<feature type="domain" description="ABC3 transporter permease C-terminal" evidence="8">
    <location>
        <begin position="261"/>
        <end position="382"/>
    </location>
</feature>
<dbReference type="InterPro" id="IPR025857">
    <property type="entry name" value="MacB_PCD"/>
</dbReference>
<evidence type="ECO:0000256" key="1">
    <source>
        <dbReference type="ARBA" id="ARBA00004651"/>
    </source>
</evidence>
<dbReference type="Pfam" id="PF12704">
    <property type="entry name" value="MacB_PCD"/>
    <property type="match status" value="2"/>
</dbReference>
<evidence type="ECO:0000313" key="10">
    <source>
        <dbReference type="EMBL" id="GAA5177676.1"/>
    </source>
</evidence>
<dbReference type="Pfam" id="PF02687">
    <property type="entry name" value="FtsX"/>
    <property type="match status" value="2"/>
</dbReference>
<keyword evidence="4 7" id="KW-1133">Transmembrane helix</keyword>
<dbReference type="PANTHER" id="PTHR30572">
    <property type="entry name" value="MEMBRANE COMPONENT OF TRANSPORTER-RELATED"/>
    <property type="match status" value="1"/>
</dbReference>
<feature type="transmembrane region" description="Helical" evidence="7">
    <location>
        <begin position="258"/>
        <end position="282"/>
    </location>
</feature>
<evidence type="ECO:0000259" key="9">
    <source>
        <dbReference type="Pfam" id="PF12704"/>
    </source>
</evidence>
<dbReference type="RefSeq" id="WP_345625272.1">
    <property type="nucleotide sequence ID" value="NZ_BAABJQ010000001.1"/>
</dbReference>
<evidence type="ECO:0000256" key="7">
    <source>
        <dbReference type="SAM" id="Phobius"/>
    </source>
</evidence>
<evidence type="ECO:0000259" key="8">
    <source>
        <dbReference type="Pfam" id="PF02687"/>
    </source>
</evidence>
<feature type="transmembrane region" description="Helical" evidence="7">
    <location>
        <begin position="353"/>
        <end position="372"/>
    </location>
</feature>
<comment type="similarity">
    <text evidence="6">Belongs to the ABC-4 integral membrane protein family.</text>
</comment>
<feature type="domain" description="MacB-like periplasmic core" evidence="9">
    <location>
        <begin position="17"/>
        <end position="226"/>
    </location>
</feature>
<accession>A0ABP9RJ18</accession>
<feature type="transmembrane region" description="Helical" evidence="7">
    <location>
        <begin position="302"/>
        <end position="333"/>
    </location>
</feature>
<comment type="subcellular location">
    <subcellularLocation>
        <location evidence="1">Cell membrane</location>
        <topology evidence="1">Multi-pass membrane protein</topology>
    </subcellularLocation>
</comment>
<feature type="transmembrane region" description="Helical" evidence="7">
    <location>
        <begin position="716"/>
        <end position="744"/>
    </location>
</feature>
<feature type="transmembrane region" description="Helical" evidence="7">
    <location>
        <begin position="812"/>
        <end position="829"/>
    </location>
</feature>
<evidence type="ECO:0000256" key="6">
    <source>
        <dbReference type="ARBA" id="ARBA00038076"/>
    </source>
</evidence>
<keyword evidence="5 7" id="KW-0472">Membrane</keyword>
<evidence type="ECO:0000256" key="5">
    <source>
        <dbReference type="ARBA" id="ARBA00023136"/>
    </source>
</evidence>
<dbReference type="InterPro" id="IPR003838">
    <property type="entry name" value="ABC3_permease_C"/>
</dbReference>
<feature type="transmembrane region" description="Helical" evidence="7">
    <location>
        <begin position="12"/>
        <end position="36"/>
    </location>
</feature>
<feature type="transmembrane region" description="Helical" evidence="7">
    <location>
        <begin position="487"/>
        <end position="509"/>
    </location>
</feature>
<evidence type="ECO:0000256" key="3">
    <source>
        <dbReference type="ARBA" id="ARBA00022692"/>
    </source>
</evidence>
<reference evidence="11" key="1">
    <citation type="journal article" date="2019" name="Int. J. Syst. Evol. Microbiol.">
        <title>The Global Catalogue of Microorganisms (GCM) 10K type strain sequencing project: providing services to taxonomists for standard genome sequencing and annotation.</title>
        <authorList>
            <consortium name="The Broad Institute Genomics Platform"/>
            <consortium name="The Broad Institute Genome Sequencing Center for Infectious Disease"/>
            <person name="Wu L."/>
            <person name="Ma J."/>
        </authorList>
    </citation>
    <scope>NUCLEOTIDE SEQUENCE [LARGE SCALE GENOMIC DNA]</scope>
    <source>
        <strain evidence="11">JCM 18304</strain>
    </source>
</reference>
<evidence type="ECO:0000313" key="11">
    <source>
        <dbReference type="Proteomes" id="UP001501570"/>
    </source>
</evidence>
<feature type="transmembrane region" description="Helical" evidence="7">
    <location>
        <begin position="404"/>
        <end position="424"/>
    </location>
</feature>
<sequence length="846" mass="86101">MFKTTVAGLRAHVLRLLATALAIVLGVGFVAGTLIFGDTMKAAVYDEFARAAQHVDVSVTPRSAHRTELPRSTMDTVRAVPGVGGVDGRMQENLPLLDRRGRLVAVGGHPGIAMSAGTVPALRPYDLKSGRVPATATEAALDAGTAARTGYAVGDTMTVLDTGQAPHRVTLVGIVDFGDSKQYADQAVVILTPAAMTTLAGATGYSQVVVSAAAGVDQSTLARRVGAALPDDRVVAGAQYRDDLANDAINQLASLIEVLLIFAVIACVVCSFVIYNTFTILIAQRVRELALLRCVGASRGQLFGSVLLESVAVGLAGAVLGIALGIGLGYLLFRGLAALGQPLPSHAVVLTGTPVIVSLLVGVLVTVASALIPAARATGVPPLAALRATPLAAPGRHRRRAPQVILAVLVGAAGTALTVAGSTYHGDSQVATITVVVGGLVNFLAVLILSPLFVGPLTAALGWLPGRIFGTPARLASANARRNPGRAAATTAALMVGVGLMSAASVALASVKATTTDQLTAHYPVDYILQAAQTAHGSLGIPPEVARRLRSRPQLSNVVEVRIDSGTLDGTGVEIGAVDPADQSLVIGRTMTLVAGSAANFRHGTVVLSTSASAARGKRVGDTVTLSTGDGRAGRFTVAALASGESQVGAALIGWDDLAALDPTATDNVVLIKAADGVSPTASRAAVDSVTDAYPTVQVSSLAEWRSELTQEIDSLIAAVAGLLAIAVIIALIGVMNTLSLSVFERTRESALTRALGLTRGQLRATLLVEALLMGVVGAIVGLGFGLLYGWATTRVMFTGFAPELTVPVGQLLGYLAVAGAAAVAAAVLPARRAARASIVGAMAET</sequence>
<protein>
    <submittedName>
        <fullName evidence="10">ABC transporter permease</fullName>
    </submittedName>
</protein>
<dbReference type="InterPro" id="IPR050250">
    <property type="entry name" value="Macrolide_Exporter_MacB"/>
</dbReference>
<comment type="caution">
    <text evidence="10">The sequence shown here is derived from an EMBL/GenBank/DDBJ whole genome shotgun (WGS) entry which is preliminary data.</text>
</comment>
<gene>
    <name evidence="10" type="ORF">GCM10023322_02960</name>
</gene>
<name>A0ABP9RJ18_9ACTN</name>
<feature type="transmembrane region" description="Helical" evidence="7">
    <location>
        <begin position="765"/>
        <end position="792"/>
    </location>
</feature>
<keyword evidence="11" id="KW-1185">Reference proteome</keyword>
<evidence type="ECO:0000256" key="2">
    <source>
        <dbReference type="ARBA" id="ARBA00022475"/>
    </source>
</evidence>
<feature type="transmembrane region" description="Helical" evidence="7">
    <location>
        <begin position="444"/>
        <end position="466"/>
    </location>
</feature>
<organism evidence="10 11">
    <name type="scientific">Rugosimonospora acidiphila</name>
    <dbReference type="NCBI Taxonomy" id="556531"/>
    <lineage>
        <taxon>Bacteria</taxon>
        <taxon>Bacillati</taxon>
        <taxon>Actinomycetota</taxon>
        <taxon>Actinomycetes</taxon>
        <taxon>Micromonosporales</taxon>
        <taxon>Micromonosporaceae</taxon>
        <taxon>Rugosimonospora</taxon>
    </lineage>
</organism>
<keyword evidence="3 7" id="KW-0812">Transmembrane</keyword>
<feature type="domain" description="MacB-like periplasmic core" evidence="9">
    <location>
        <begin position="488"/>
        <end position="689"/>
    </location>
</feature>
<evidence type="ECO:0000256" key="4">
    <source>
        <dbReference type="ARBA" id="ARBA00022989"/>
    </source>
</evidence>